<dbReference type="AlphaFoldDB" id="A0ABD5LT30"/>
<organism evidence="1 2">
    <name type="scientific">Agrobacterium radiobacter</name>
    <dbReference type="NCBI Taxonomy" id="362"/>
    <lineage>
        <taxon>Bacteria</taxon>
        <taxon>Pseudomonadati</taxon>
        <taxon>Pseudomonadota</taxon>
        <taxon>Alphaproteobacteria</taxon>
        <taxon>Hyphomicrobiales</taxon>
        <taxon>Rhizobiaceae</taxon>
        <taxon>Rhizobium/Agrobacterium group</taxon>
        <taxon>Agrobacterium</taxon>
        <taxon>Agrobacterium tumefaciens complex</taxon>
    </lineage>
</organism>
<dbReference type="InterPro" id="IPR014942">
    <property type="entry name" value="AbiEii"/>
</dbReference>
<gene>
    <name evidence="1" type="ORF">ABVB70_18885</name>
</gene>
<keyword evidence="1" id="KW-0808">Transferase</keyword>
<dbReference type="Gene3D" id="3.10.450.620">
    <property type="entry name" value="JHP933, nucleotidyltransferase-like core domain"/>
    <property type="match status" value="1"/>
</dbReference>
<dbReference type="RefSeq" id="WP_353574367.1">
    <property type="nucleotide sequence ID" value="NZ_JBETME010000008.1"/>
</dbReference>
<protein>
    <submittedName>
        <fullName evidence="1">Nucleotidyl transferase AbiEii/AbiGii toxin family protein</fullName>
    </submittedName>
</protein>
<proteinExistence type="predicted"/>
<comment type="caution">
    <text evidence="1">The sequence shown here is derived from an EMBL/GenBank/DDBJ whole genome shotgun (WGS) entry which is preliminary data.</text>
</comment>
<accession>A0ABD5LT30</accession>
<evidence type="ECO:0000313" key="1">
    <source>
        <dbReference type="EMBL" id="MES4992407.1"/>
    </source>
</evidence>
<name>A0ABD5LT30_AGRRD</name>
<dbReference type="Proteomes" id="UP001438189">
    <property type="component" value="Unassembled WGS sequence"/>
</dbReference>
<reference evidence="1 2" key="1">
    <citation type="submission" date="2024-06" db="EMBL/GenBank/DDBJ databases">
        <title>Genome sequencing of Agrobacterium spp. from tobacco in Serbia.</title>
        <authorList>
            <person name="Ilicic R.J."/>
            <person name="Studholme D.J."/>
            <person name="Jelusic A."/>
            <person name="Barac G."/>
            <person name="Bagi F."/>
            <person name="Popovic Milovanovic T."/>
        </authorList>
    </citation>
    <scope>NUCLEOTIDE SEQUENCE [LARGE SCALE GENOMIC DNA]</scope>
    <source>
        <strain evidence="1 2">DA1</strain>
    </source>
</reference>
<sequence>MSSAAYKQIITASAQDRLDLFLATANRLGAPVGNVEKDFWVCWTLNALYHERPTGAPRLLFKGGTSLSKAYGLIQRFSEDIDITVFRDDLDEAAGFELAVEGVTTVEATRTFWDKIVIAHGLRRWYERRGVLRQEGQRVSRHYYDLHCLLQSEAGQTAITDLDLGADCVRHARMFFDRPDYDLASALPGSFAIEPVTGMVEALRADYANTTAMIFGAAPAFDDVLASAQRIERILNDPEIASSGTHDARNQD</sequence>
<dbReference type="GO" id="GO:0016740">
    <property type="term" value="F:transferase activity"/>
    <property type="evidence" value="ECO:0007669"/>
    <property type="project" value="UniProtKB-KW"/>
</dbReference>
<dbReference type="Pfam" id="PF08843">
    <property type="entry name" value="AbiEii"/>
    <property type="match status" value="2"/>
</dbReference>
<dbReference type="EMBL" id="JBETME010000008">
    <property type="protein sequence ID" value="MES4992407.1"/>
    <property type="molecule type" value="Genomic_DNA"/>
</dbReference>
<evidence type="ECO:0000313" key="2">
    <source>
        <dbReference type="Proteomes" id="UP001438189"/>
    </source>
</evidence>